<dbReference type="RefSeq" id="WP_358354973.1">
    <property type="nucleotide sequence ID" value="NZ_JBEZFP010000040.1"/>
</dbReference>
<reference evidence="2 3" key="1">
    <citation type="submission" date="2024-06" db="EMBL/GenBank/DDBJ databases">
        <title>The Natural Products Discovery Center: Release of the First 8490 Sequenced Strains for Exploring Actinobacteria Biosynthetic Diversity.</title>
        <authorList>
            <person name="Kalkreuter E."/>
            <person name="Kautsar S.A."/>
            <person name="Yang D."/>
            <person name="Bader C.D."/>
            <person name="Teijaro C.N."/>
            <person name="Fluegel L."/>
            <person name="Davis C.M."/>
            <person name="Simpson J.R."/>
            <person name="Lauterbach L."/>
            <person name="Steele A.D."/>
            <person name="Gui C."/>
            <person name="Meng S."/>
            <person name="Li G."/>
            <person name="Viehrig K."/>
            <person name="Ye F."/>
            <person name="Su P."/>
            <person name="Kiefer A.F."/>
            <person name="Nichols A."/>
            <person name="Cepeda A.J."/>
            <person name="Yan W."/>
            <person name="Fan B."/>
            <person name="Jiang Y."/>
            <person name="Adhikari A."/>
            <person name="Zheng C.-J."/>
            <person name="Schuster L."/>
            <person name="Cowan T.M."/>
            <person name="Smanski M.J."/>
            <person name="Chevrette M.G."/>
            <person name="De Carvalho L.P.S."/>
            <person name="Shen B."/>
        </authorList>
    </citation>
    <scope>NUCLEOTIDE SEQUENCE [LARGE SCALE GENOMIC DNA]</scope>
    <source>
        <strain evidence="2 3">NPDC048946</strain>
    </source>
</reference>
<accession>A0ABV3DI16</accession>
<comment type="caution">
    <text evidence="2">The sequence shown here is derived from an EMBL/GenBank/DDBJ whole genome shotgun (WGS) entry which is preliminary data.</text>
</comment>
<dbReference type="SUPFAM" id="SSF56112">
    <property type="entry name" value="Protein kinase-like (PK-like)"/>
    <property type="match status" value="1"/>
</dbReference>
<sequence>MTLRVPPPPPGFQTAPRIPWPDLHPEVRACVEETVGAVGDSATVWAGYSCDFASALGTSSGSFFVKGVRHGHPAVAQQYVEATVAPYVTELSPRLLRHISTCGWDVLVFEYVEARHADLSPGSADLPCVADALRRLTTLPPPDADVPLERVSDRLADYLDATALRLLDGESLLHTDLNPHNLLSCGKRAYVVDWATAARGPAWLDVAHAVLRLMEHGHTAADAEAWARQVPCWSEVSAAEIDALVTAHVRAWWALAEPDDARRCSARLIALGGVNRAR</sequence>
<dbReference type="EMBL" id="JBEZFP010000040">
    <property type="protein sequence ID" value="MEU8135321.1"/>
    <property type="molecule type" value="Genomic_DNA"/>
</dbReference>
<keyword evidence="3" id="KW-1185">Reference proteome</keyword>
<dbReference type="InterPro" id="IPR011009">
    <property type="entry name" value="Kinase-like_dom_sf"/>
</dbReference>
<protein>
    <submittedName>
        <fullName evidence="2">Phosphotransferase</fullName>
    </submittedName>
</protein>
<dbReference type="Gene3D" id="3.90.1200.10">
    <property type="match status" value="1"/>
</dbReference>
<evidence type="ECO:0000259" key="1">
    <source>
        <dbReference type="Pfam" id="PF01636"/>
    </source>
</evidence>
<dbReference type="InterPro" id="IPR002575">
    <property type="entry name" value="Aminoglycoside_PTrfase"/>
</dbReference>
<name>A0ABV3DI16_9ACTN</name>
<evidence type="ECO:0000313" key="3">
    <source>
        <dbReference type="Proteomes" id="UP001551482"/>
    </source>
</evidence>
<dbReference type="Proteomes" id="UP001551482">
    <property type="component" value="Unassembled WGS sequence"/>
</dbReference>
<gene>
    <name evidence="2" type="ORF">AB0C36_17590</name>
</gene>
<feature type="domain" description="Aminoglycoside phosphotransferase" evidence="1">
    <location>
        <begin position="149"/>
        <end position="233"/>
    </location>
</feature>
<organism evidence="2 3">
    <name type="scientific">Streptodolium elevatio</name>
    <dbReference type="NCBI Taxonomy" id="3157996"/>
    <lineage>
        <taxon>Bacteria</taxon>
        <taxon>Bacillati</taxon>
        <taxon>Actinomycetota</taxon>
        <taxon>Actinomycetes</taxon>
        <taxon>Kitasatosporales</taxon>
        <taxon>Streptomycetaceae</taxon>
        <taxon>Streptodolium</taxon>
    </lineage>
</organism>
<dbReference type="Pfam" id="PF01636">
    <property type="entry name" value="APH"/>
    <property type="match status" value="1"/>
</dbReference>
<evidence type="ECO:0000313" key="2">
    <source>
        <dbReference type="EMBL" id="MEU8135321.1"/>
    </source>
</evidence>
<proteinExistence type="predicted"/>